<comment type="caution">
    <text evidence="2">The sequence shown here is derived from an EMBL/GenBank/DDBJ whole genome shotgun (WGS) entry which is preliminary data.</text>
</comment>
<dbReference type="InterPro" id="IPR004435">
    <property type="entry name" value="MobB_dom"/>
</dbReference>
<sequence>MTPIIGFAGYSGSGKTTLLEKLIPLLKQKGIRLGLIKHSHHTIEPDKPGKDSYRLRHAGCAQTLLATKERHMLYFEYPEPERDEPQLAECVAQLDHSQLDLVLVEGFRDESIAKIEIHRPEYGKPLLYPQDPYIIAFASDAPAPQGCHLPQLDLNQPEQVADFILQWMSGSASEITGKS</sequence>
<evidence type="ECO:0000313" key="3">
    <source>
        <dbReference type="Proteomes" id="UP000035909"/>
    </source>
</evidence>
<dbReference type="AlphaFoldDB" id="A0A0J1HIQ2"/>
<dbReference type="GO" id="GO:0005525">
    <property type="term" value="F:GTP binding"/>
    <property type="evidence" value="ECO:0007669"/>
    <property type="project" value="InterPro"/>
</dbReference>
<gene>
    <name evidence="2" type="ORF">ABT57_01740</name>
</gene>
<dbReference type="NCBIfam" id="TIGR00176">
    <property type="entry name" value="mobB"/>
    <property type="match status" value="1"/>
</dbReference>
<organism evidence="2 3">
    <name type="scientific">Photobacterium ganghwense</name>
    <dbReference type="NCBI Taxonomy" id="320778"/>
    <lineage>
        <taxon>Bacteria</taxon>
        <taxon>Pseudomonadati</taxon>
        <taxon>Pseudomonadota</taxon>
        <taxon>Gammaproteobacteria</taxon>
        <taxon>Vibrionales</taxon>
        <taxon>Vibrionaceae</taxon>
        <taxon>Photobacterium</taxon>
    </lineage>
</organism>
<dbReference type="OrthoDB" id="9804758at2"/>
<protein>
    <submittedName>
        <fullName evidence="2">Molybdopterin-guanine dinucleotide biosynthesis protein B</fullName>
    </submittedName>
</protein>
<reference evidence="2 3" key="1">
    <citation type="submission" date="2015-05" db="EMBL/GenBank/DDBJ databases">
        <title>Photobacterium galathea sp. nov.</title>
        <authorList>
            <person name="Machado H."/>
            <person name="Gram L."/>
        </authorList>
    </citation>
    <scope>NUCLEOTIDE SEQUENCE [LARGE SCALE GENOMIC DNA]</scope>
    <source>
        <strain evidence="2 3">DSM 22954</strain>
    </source>
</reference>
<dbReference type="InterPro" id="IPR027417">
    <property type="entry name" value="P-loop_NTPase"/>
</dbReference>
<name>A0A0J1HIQ2_9GAMM</name>
<evidence type="ECO:0000259" key="1">
    <source>
        <dbReference type="Pfam" id="PF03205"/>
    </source>
</evidence>
<dbReference type="SUPFAM" id="SSF52540">
    <property type="entry name" value="P-loop containing nucleoside triphosphate hydrolases"/>
    <property type="match status" value="1"/>
</dbReference>
<dbReference type="Pfam" id="PF03205">
    <property type="entry name" value="MobB"/>
    <property type="match status" value="1"/>
</dbReference>
<dbReference type="Gene3D" id="3.40.50.300">
    <property type="entry name" value="P-loop containing nucleotide triphosphate hydrolases"/>
    <property type="match status" value="1"/>
</dbReference>
<dbReference type="Proteomes" id="UP000035909">
    <property type="component" value="Unassembled WGS sequence"/>
</dbReference>
<evidence type="ECO:0000313" key="2">
    <source>
        <dbReference type="EMBL" id="KLV11496.1"/>
    </source>
</evidence>
<dbReference type="CDD" id="cd03116">
    <property type="entry name" value="MobB"/>
    <property type="match status" value="1"/>
</dbReference>
<dbReference type="PANTHER" id="PTHR40072:SF1">
    <property type="entry name" value="MOLYBDOPTERIN-GUANINE DINUCLEOTIDE BIOSYNTHESIS ADAPTER PROTEIN"/>
    <property type="match status" value="1"/>
</dbReference>
<dbReference type="GO" id="GO:0006777">
    <property type="term" value="P:Mo-molybdopterin cofactor biosynthetic process"/>
    <property type="evidence" value="ECO:0007669"/>
    <property type="project" value="InterPro"/>
</dbReference>
<accession>A0A0J1HIQ2</accession>
<dbReference type="PATRIC" id="fig|320778.3.peg.370"/>
<dbReference type="PANTHER" id="PTHR40072">
    <property type="entry name" value="MOLYBDOPTERIN-GUANINE DINUCLEOTIDE BIOSYNTHESIS ADAPTER PROTEIN-RELATED"/>
    <property type="match status" value="1"/>
</dbReference>
<proteinExistence type="predicted"/>
<keyword evidence="3" id="KW-1185">Reference proteome</keyword>
<feature type="domain" description="Molybdopterin-guanine dinucleotide biosynthesis protein B (MobB)" evidence="1">
    <location>
        <begin position="4"/>
        <end position="140"/>
    </location>
</feature>
<dbReference type="FunFam" id="3.40.50.300:FF:000920">
    <property type="entry name" value="Molybdopterin-guanine dinucleotide biosynthesis protein B"/>
    <property type="match status" value="1"/>
</dbReference>
<dbReference type="RefSeq" id="WP_047883455.1">
    <property type="nucleotide sequence ID" value="NZ_CP071325.1"/>
</dbReference>
<dbReference type="InterPro" id="IPR052539">
    <property type="entry name" value="MGD_biosynthesis_adapter"/>
</dbReference>
<dbReference type="STRING" id="320778.ABT57_01740"/>
<dbReference type="EMBL" id="LDOU01000002">
    <property type="protein sequence ID" value="KLV11496.1"/>
    <property type="molecule type" value="Genomic_DNA"/>
</dbReference>